<dbReference type="Pfam" id="PF08808">
    <property type="entry name" value="RES"/>
    <property type="match status" value="1"/>
</dbReference>
<dbReference type="SMART" id="SM00953">
    <property type="entry name" value="RES"/>
    <property type="match status" value="1"/>
</dbReference>
<feature type="domain" description="RES" evidence="1">
    <location>
        <begin position="17"/>
        <end position="139"/>
    </location>
</feature>
<dbReference type="InterPro" id="IPR014914">
    <property type="entry name" value="RES_dom"/>
</dbReference>
<dbReference type="Proteomes" id="UP001203880">
    <property type="component" value="Unassembled WGS sequence"/>
</dbReference>
<evidence type="ECO:0000259" key="1">
    <source>
        <dbReference type="SMART" id="SM00953"/>
    </source>
</evidence>
<reference evidence="2" key="1">
    <citation type="submission" date="2022-05" db="EMBL/GenBank/DDBJ databases">
        <authorList>
            <person name="Park J.-S."/>
        </authorList>
    </citation>
    <scope>NUCLEOTIDE SEQUENCE</scope>
    <source>
        <strain evidence="2">2012CJ41-6</strain>
    </source>
</reference>
<proteinExistence type="predicted"/>
<accession>A0ABT0Q191</accession>
<sequence>MIPFTGTVWRMTFQGQDARVPVSSPEGRFHHSGQWAIYTSLTPEGTAVALRRYISPGDAARLIQPLEINAAQVADLRGDRAATVIWQDARATGAPAPTWAFSDTARAEGAQAMLYSSRSRPELSHLVIFDPRILHLHQDAKPQIWNPEPDDSTRL</sequence>
<gene>
    <name evidence="2" type="ORF">M3P21_07355</name>
</gene>
<dbReference type="EMBL" id="JAMFMB010000007">
    <property type="protein sequence ID" value="MCL6283347.1"/>
    <property type="molecule type" value="Genomic_DNA"/>
</dbReference>
<evidence type="ECO:0000313" key="2">
    <source>
        <dbReference type="EMBL" id="MCL6283347.1"/>
    </source>
</evidence>
<comment type="caution">
    <text evidence="2">The sequence shown here is derived from an EMBL/GenBank/DDBJ whole genome shotgun (WGS) entry which is preliminary data.</text>
</comment>
<evidence type="ECO:0000313" key="3">
    <source>
        <dbReference type="Proteomes" id="UP001203880"/>
    </source>
</evidence>
<name>A0ABT0Q191_9RHOB</name>
<keyword evidence="3" id="KW-1185">Reference proteome</keyword>
<protein>
    <submittedName>
        <fullName evidence="2">RES family NAD+ phosphorylase</fullName>
    </submittedName>
</protein>
<organism evidence="2 3">
    <name type="scientific">Ruegeria spongiae</name>
    <dbReference type="NCBI Taxonomy" id="2942209"/>
    <lineage>
        <taxon>Bacteria</taxon>
        <taxon>Pseudomonadati</taxon>
        <taxon>Pseudomonadota</taxon>
        <taxon>Alphaproteobacteria</taxon>
        <taxon>Rhodobacterales</taxon>
        <taxon>Roseobacteraceae</taxon>
        <taxon>Ruegeria</taxon>
    </lineage>
</organism>
<dbReference type="RefSeq" id="WP_249708145.1">
    <property type="nucleotide sequence ID" value="NZ_JAMFMB010000007.1"/>
</dbReference>